<evidence type="ECO:0000256" key="1">
    <source>
        <dbReference type="ARBA" id="ARBA00022603"/>
    </source>
</evidence>
<keyword evidence="3 4" id="KW-0949">S-adenosyl-L-methionine</keyword>
<feature type="region of interest" description="Disordered" evidence="6">
    <location>
        <begin position="239"/>
        <end position="265"/>
    </location>
</feature>
<dbReference type="Pfam" id="PF05958">
    <property type="entry name" value="tRNA_U5-meth_tr"/>
    <property type="match status" value="1"/>
</dbReference>
<dbReference type="AlphaFoldDB" id="A0A9D4TIH8"/>
<feature type="active site" evidence="5">
    <location>
        <position position="591"/>
    </location>
</feature>
<evidence type="ECO:0000256" key="4">
    <source>
        <dbReference type="PROSITE-ProRule" id="PRU01024"/>
    </source>
</evidence>
<feature type="compositionally biased region" description="Basic residues" evidence="6">
    <location>
        <begin position="208"/>
        <end position="217"/>
    </location>
</feature>
<dbReference type="Gene3D" id="2.40.50.1070">
    <property type="match status" value="1"/>
</dbReference>
<evidence type="ECO:0000313" key="8">
    <source>
        <dbReference type="EMBL" id="KAI3426348.1"/>
    </source>
</evidence>
<dbReference type="InterPro" id="IPR030390">
    <property type="entry name" value="MeTrfase_TrmA_AS"/>
</dbReference>
<dbReference type="PROSITE" id="PS50926">
    <property type="entry name" value="TRAM"/>
    <property type="match status" value="1"/>
</dbReference>
<dbReference type="GO" id="GO:0032259">
    <property type="term" value="P:methylation"/>
    <property type="evidence" value="ECO:0007669"/>
    <property type="project" value="UniProtKB-KW"/>
</dbReference>
<feature type="compositionally biased region" description="Low complexity" evidence="6">
    <location>
        <begin position="360"/>
        <end position="371"/>
    </location>
</feature>
<keyword evidence="1 4" id="KW-0489">Methyltransferase</keyword>
<dbReference type="InterPro" id="IPR002792">
    <property type="entry name" value="TRAM_dom"/>
</dbReference>
<sequence>MLLHGGWPARQAVGLQQLLRASVRTVYSSASNRRQSAAATAAAQGGDAVTAPQKGQQLELECSDLAFGGEGICKLPGGGLVVFVERALPGERLVARITETKKRFAKAVKLSTLRPHDAAVEPPCQHFGPCGGCTLQSLQYEAQLAAKQRQVAELLRRTAGVADVEAVMRPIVGCPPGQQYAYRNKMEFSFCGPEAALEGAGAEGREARGHKHTRNRSSGRSSAGARRAAASAAAAAAAGWSPGGGAGTASSSSSSSSSSSGGDGGLLLGLKRPGFNAAVLPITQCHLQSDAANELLQLVLRLCRQHGLQPYDSATRSGLLQHVVIRRGSTACERGAAATSGSISISSGSRGGTDDGKPGSTGSAGCTASSSSGTEEYLVNIVTAADGRKALAPLAAALTQQAAQQPGAPSPSLPAGVVVAGVVNSVLEPGRPTGERRLAAEHVLAGRGFLYEQLLGLEFEVSANSFFQTNSRQAEALYSLVAAAAELRGTDVLLDLYCGTGSIGLCLAGACKQVRGVEVSASAVADAKRNAARNGITNAAFLQGDLHKLQLEGRLAAPDVVVVDPARPGLSPAVITYLQTCGARRIVYVSCNASTQARDVALLCGGGGGNGGGSGGGGFRLVSIQAVDLYPQTWHVETVAVLDAVVGA</sequence>
<feature type="binding site" evidence="4">
    <location>
        <position position="518"/>
    </location>
    <ligand>
        <name>S-adenosyl-L-methionine</name>
        <dbReference type="ChEBI" id="CHEBI:59789"/>
    </ligand>
</feature>
<dbReference type="GO" id="GO:0006396">
    <property type="term" value="P:RNA processing"/>
    <property type="evidence" value="ECO:0007669"/>
    <property type="project" value="InterPro"/>
</dbReference>
<dbReference type="Gene3D" id="2.40.50.140">
    <property type="entry name" value="Nucleic acid-binding proteins"/>
    <property type="match status" value="1"/>
</dbReference>
<dbReference type="PANTHER" id="PTHR11061">
    <property type="entry name" value="RNA M5U METHYLTRANSFERASE"/>
    <property type="match status" value="1"/>
</dbReference>
<feature type="binding site" evidence="4">
    <location>
        <position position="497"/>
    </location>
    <ligand>
        <name>S-adenosyl-L-methionine</name>
        <dbReference type="ChEBI" id="CHEBI:59789"/>
    </ligand>
</feature>
<evidence type="ECO:0000259" key="7">
    <source>
        <dbReference type="PROSITE" id="PS50926"/>
    </source>
</evidence>
<accession>A0A9D4TIH8</accession>
<gene>
    <name evidence="8" type="ORF">D9Q98_008721</name>
</gene>
<feature type="domain" description="TRAM" evidence="7">
    <location>
        <begin position="51"/>
        <end position="111"/>
    </location>
</feature>
<dbReference type="CDD" id="cd02440">
    <property type="entry name" value="AdoMet_MTases"/>
    <property type="match status" value="1"/>
</dbReference>
<dbReference type="EMBL" id="SIDB01000011">
    <property type="protein sequence ID" value="KAI3426348.1"/>
    <property type="molecule type" value="Genomic_DNA"/>
</dbReference>
<dbReference type="PROSITE" id="PS01230">
    <property type="entry name" value="TRMA_1"/>
    <property type="match status" value="1"/>
</dbReference>
<feature type="region of interest" description="Disordered" evidence="6">
    <location>
        <begin position="201"/>
        <end position="226"/>
    </location>
</feature>
<name>A0A9D4TIH8_CHLVU</name>
<organism evidence="8 9">
    <name type="scientific">Chlorella vulgaris</name>
    <name type="common">Green alga</name>
    <dbReference type="NCBI Taxonomy" id="3077"/>
    <lineage>
        <taxon>Eukaryota</taxon>
        <taxon>Viridiplantae</taxon>
        <taxon>Chlorophyta</taxon>
        <taxon>core chlorophytes</taxon>
        <taxon>Trebouxiophyceae</taxon>
        <taxon>Chlorellales</taxon>
        <taxon>Chlorellaceae</taxon>
        <taxon>Chlorella clade</taxon>
        <taxon>Chlorella</taxon>
    </lineage>
</organism>
<dbReference type="InterPro" id="IPR029063">
    <property type="entry name" value="SAM-dependent_MTases_sf"/>
</dbReference>
<evidence type="ECO:0000256" key="3">
    <source>
        <dbReference type="ARBA" id="ARBA00022691"/>
    </source>
</evidence>
<comment type="caution">
    <text evidence="8">The sequence shown here is derived from an EMBL/GenBank/DDBJ whole genome shotgun (WGS) entry which is preliminary data.</text>
</comment>
<dbReference type="InterPro" id="IPR012340">
    <property type="entry name" value="NA-bd_OB-fold"/>
</dbReference>
<feature type="active site" description="Nucleophile" evidence="4">
    <location>
        <position position="591"/>
    </location>
</feature>
<comment type="similarity">
    <text evidence="4">Belongs to the class I-like SAM-binding methyltransferase superfamily. RNA M5U methyltransferase family.</text>
</comment>
<dbReference type="SUPFAM" id="SSF50249">
    <property type="entry name" value="Nucleic acid-binding proteins"/>
    <property type="match status" value="1"/>
</dbReference>
<evidence type="ECO:0000256" key="2">
    <source>
        <dbReference type="ARBA" id="ARBA00022679"/>
    </source>
</evidence>
<dbReference type="Gene3D" id="3.40.50.150">
    <property type="entry name" value="Vaccinia Virus protein VP39"/>
    <property type="match status" value="2"/>
</dbReference>
<dbReference type="OrthoDB" id="10250660at2759"/>
<dbReference type="GO" id="GO:0008173">
    <property type="term" value="F:RNA methyltransferase activity"/>
    <property type="evidence" value="ECO:0007669"/>
    <property type="project" value="InterPro"/>
</dbReference>
<dbReference type="SUPFAM" id="SSF53335">
    <property type="entry name" value="S-adenosyl-L-methionine-dependent methyltransferases"/>
    <property type="match status" value="2"/>
</dbReference>
<dbReference type="PROSITE" id="PS51687">
    <property type="entry name" value="SAM_MT_RNA_M5U"/>
    <property type="match status" value="1"/>
</dbReference>
<feature type="binding site" evidence="4">
    <location>
        <position position="468"/>
    </location>
    <ligand>
        <name>S-adenosyl-L-methionine</name>
        <dbReference type="ChEBI" id="CHEBI:59789"/>
    </ligand>
</feature>
<proteinExistence type="inferred from homology"/>
<keyword evidence="9" id="KW-1185">Reference proteome</keyword>
<dbReference type="PANTHER" id="PTHR11061:SF30">
    <property type="entry name" value="TRNA (URACIL(54)-C(5))-METHYLTRANSFERASE"/>
    <property type="match status" value="1"/>
</dbReference>
<dbReference type="InterPro" id="IPR010280">
    <property type="entry name" value="U5_MeTrfase_fam"/>
</dbReference>
<feature type="compositionally biased region" description="Low complexity" evidence="6">
    <location>
        <begin position="248"/>
        <end position="260"/>
    </location>
</feature>
<dbReference type="Proteomes" id="UP001055712">
    <property type="component" value="Unassembled WGS sequence"/>
</dbReference>
<dbReference type="Pfam" id="PF01938">
    <property type="entry name" value="TRAM"/>
    <property type="match status" value="1"/>
</dbReference>
<feature type="binding site" evidence="4">
    <location>
        <position position="564"/>
    </location>
    <ligand>
        <name>S-adenosyl-L-methionine</name>
        <dbReference type="ChEBI" id="CHEBI:59789"/>
    </ligand>
</feature>
<feature type="region of interest" description="Disordered" evidence="6">
    <location>
        <begin position="341"/>
        <end position="371"/>
    </location>
</feature>
<keyword evidence="2 4" id="KW-0808">Transferase</keyword>
<evidence type="ECO:0000256" key="6">
    <source>
        <dbReference type="SAM" id="MobiDB-lite"/>
    </source>
</evidence>
<protein>
    <recommendedName>
        <fullName evidence="7">TRAM domain-containing protein</fullName>
    </recommendedName>
</protein>
<evidence type="ECO:0000313" key="9">
    <source>
        <dbReference type="Proteomes" id="UP001055712"/>
    </source>
</evidence>
<reference evidence="8" key="1">
    <citation type="journal article" date="2019" name="Plant J.">
        <title>Chlorella vulgaris genome assembly and annotation reveals the molecular basis for metabolic acclimation to high light conditions.</title>
        <authorList>
            <person name="Cecchin M."/>
            <person name="Marcolungo L."/>
            <person name="Rossato M."/>
            <person name="Girolomoni L."/>
            <person name="Cosentino E."/>
            <person name="Cuine S."/>
            <person name="Li-Beisson Y."/>
            <person name="Delledonne M."/>
            <person name="Ballottari M."/>
        </authorList>
    </citation>
    <scope>NUCLEOTIDE SEQUENCE</scope>
    <source>
        <strain evidence="8">211/11P</strain>
    </source>
</reference>
<evidence type="ECO:0000256" key="5">
    <source>
        <dbReference type="PROSITE-ProRule" id="PRU10015"/>
    </source>
</evidence>
<reference evidence="8" key="2">
    <citation type="submission" date="2020-11" db="EMBL/GenBank/DDBJ databases">
        <authorList>
            <person name="Cecchin M."/>
            <person name="Marcolungo L."/>
            <person name="Rossato M."/>
            <person name="Girolomoni L."/>
            <person name="Cosentino E."/>
            <person name="Cuine S."/>
            <person name="Li-Beisson Y."/>
            <person name="Delledonne M."/>
            <person name="Ballottari M."/>
        </authorList>
    </citation>
    <scope>NUCLEOTIDE SEQUENCE</scope>
    <source>
        <strain evidence="8">211/11P</strain>
        <tissue evidence="8">Whole cell</tissue>
    </source>
</reference>